<protein>
    <recommendedName>
        <fullName evidence="1">Antitoxin SocA-like Panacea domain-containing protein</fullName>
    </recommendedName>
</protein>
<evidence type="ECO:0000313" key="2">
    <source>
        <dbReference type="EMBL" id="GAH68409.1"/>
    </source>
</evidence>
<dbReference type="InterPro" id="IPR010982">
    <property type="entry name" value="Lambda_DNA-bd_dom_sf"/>
</dbReference>
<feature type="non-terminal residue" evidence="2">
    <location>
        <position position="1"/>
    </location>
</feature>
<name>X1IQK9_9ZZZZ</name>
<proteinExistence type="predicted"/>
<dbReference type="AlphaFoldDB" id="X1IQK9"/>
<organism evidence="2">
    <name type="scientific">marine sediment metagenome</name>
    <dbReference type="NCBI Taxonomy" id="412755"/>
    <lineage>
        <taxon>unclassified sequences</taxon>
        <taxon>metagenomes</taxon>
        <taxon>ecological metagenomes</taxon>
    </lineage>
</organism>
<feature type="domain" description="Antitoxin SocA-like Panacea" evidence="1">
    <location>
        <begin position="129"/>
        <end position="241"/>
    </location>
</feature>
<dbReference type="Pfam" id="PF13274">
    <property type="entry name" value="SocA_Panacea"/>
    <property type="match status" value="1"/>
</dbReference>
<gene>
    <name evidence="2" type="ORF">S03H2_45114</name>
</gene>
<dbReference type="Gene3D" id="1.10.260.40">
    <property type="entry name" value="lambda repressor-like DNA-binding domains"/>
    <property type="match status" value="1"/>
</dbReference>
<comment type="caution">
    <text evidence="2">The sequence shown here is derived from an EMBL/GenBank/DDBJ whole genome shotgun (WGS) entry which is preliminary data.</text>
</comment>
<dbReference type="InterPro" id="IPR025272">
    <property type="entry name" value="SocA_Panacea"/>
</dbReference>
<accession>X1IQK9</accession>
<evidence type="ECO:0000259" key="1">
    <source>
        <dbReference type="Pfam" id="PF13274"/>
    </source>
</evidence>
<reference evidence="2" key="1">
    <citation type="journal article" date="2014" name="Front. Microbiol.">
        <title>High frequency of phylogenetically diverse reductive dehalogenase-homologous genes in deep subseafloor sedimentary metagenomes.</title>
        <authorList>
            <person name="Kawai M."/>
            <person name="Futagami T."/>
            <person name="Toyoda A."/>
            <person name="Takaki Y."/>
            <person name="Nishi S."/>
            <person name="Hori S."/>
            <person name="Arai W."/>
            <person name="Tsubouchi T."/>
            <person name="Morono Y."/>
            <person name="Uchiyama I."/>
            <person name="Ito T."/>
            <person name="Fujiyama A."/>
            <person name="Inagaki F."/>
            <person name="Takami H."/>
        </authorList>
    </citation>
    <scope>NUCLEOTIDE SEQUENCE</scope>
    <source>
        <strain evidence="2">Expedition CK06-06</strain>
    </source>
</reference>
<dbReference type="GO" id="GO:0003677">
    <property type="term" value="F:DNA binding"/>
    <property type="evidence" value="ECO:0007669"/>
    <property type="project" value="InterPro"/>
</dbReference>
<dbReference type="EMBL" id="BARU01028242">
    <property type="protein sequence ID" value="GAH68409.1"/>
    <property type="molecule type" value="Genomic_DNA"/>
</dbReference>
<sequence length="262" mass="30503">IREKYKLPAIKMAEVLGFGVNVYRNYEAGEVPSESNARLIQLAKDPNKFKELVEISDVYSGENLNRISKHIDKLIEEDRKNSFKISFHEYLLGSKQPDVYSGYRKPCLEKLAEMVVFFTQELEPWKTKLNKLLFYADFLQFRKTCFAVSGVRYRAIDMGPVLNNFNSIFEYMVNNDDVDVYQTEFPDGKIGEQFKPNSGRIFNPDIFKEDELQTLQEVAKRFGKTATNNIINISHKEKAWEENFKAGKQLISYNYSFDLTAF</sequence>